<name>A0A2H0V2N8_9BACT</name>
<keyword evidence="1" id="KW-0812">Transmembrane</keyword>
<evidence type="ECO:0000313" key="2">
    <source>
        <dbReference type="EMBL" id="PIR93318.1"/>
    </source>
</evidence>
<comment type="caution">
    <text evidence="2">The sequence shown here is derived from an EMBL/GenBank/DDBJ whole genome shotgun (WGS) entry which is preliminary data.</text>
</comment>
<keyword evidence="1" id="KW-1133">Transmembrane helix</keyword>
<dbReference type="Proteomes" id="UP000228626">
    <property type="component" value="Unassembled WGS sequence"/>
</dbReference>
<reference evidence="3" key="1">
    <citation type="submission" date="2017-09" db="EMBL/GenBank/DDBJ databases">
        <title>Depth-based differentiation of microbial function through sediment-hosted aquifers and enrichment of novel symbionts in the deep terrestrial subsurface.</title>
        <authorList>
            <person name="Probst A.J."/>
            <person name="Ladd B."/>
            <person name="Jarett J.K."/>
            <person name="Geller-Mcgrath D.E."/>
            <person name="Sieber C.M.K."/>
            <person name="Emerson J.B."/>
            <person name="Anantharaman K."/>
            <person name="Thomas B.C."/>
            <person name="Malmstrom R."/>
            <person name="Stieglmeier M."/>
            <person name="Klingl A."/>
            <person name="Woyke T."/>
            <person name="Ryan C.M."/>
            <person name="Banfield J.F."/>
        </authorList>
    </citation>
    <scope>NUCLEOTIDE SEQUENCE [LARGE SCALE GENOMIC DNA]</scope>
</reference>
<dbReference type="EMBL" id="PFAR01000017">
    <property type="protein sequence ID" value="PIR93318.1"/>
    <property type="molecule type" value="Genomic_DNA"/>
</dbReference>
<feature type="transmembrane region" description="Helical" evidence="1">
    <location>
        <begin position="47"/>
        <end position="65"/>
    </location>
</feature>
<feature type="transmembrane region" description="Helical" evidence="1">
    <location>
        <begin position="97"/>
        <end position="114"/>
    </location>
</feature>
<accession>A0A2H0V2N8</accession>
<organism evidence="2 3">
    <name type="scientific">Candidatus Falkowbacteria bacterium CG10_big_fil_rev_8_21_14_0_10_43_10</name>
    <dbReference type="NCBI Taxonomy" id="1974567"/>
    <lineage>
        <taxon>Bacteria</taxon>
        <taxon>Candidatus Falkowiibacteriota</taxon>
    </lineage>
</organism>
<proteinExistence type="predicted"/>
<dbReference type="AlphaFoldDB" id="A0A2H0V2N8"/>
<evidence type="ECO:0000313" key="3">
    <source>
        <dbReference type="Proteomes" id="UP000228626"/>
    </source>
</evidence>
<feature type="transmembrane region" description="Helical" evidence="1">
    <location>
        <begin position="23"/>
        <end position="41"/>
    </location>
</feature>
<feature type="transmembrane region" description="Helical" evidence="1">
    <location>
        <begin position="74"/>
        <end position="91"/>
    </location>
</feature>
<protein>
    <submittedName>
        <fullName evidence="2">Uncharacterized protein</fullName>
    </submittedName>
</protein>
<gene>
    <name evidence="2" type="ORF">COT99_01395</name>
</gene>
<keyword evidence="1" id="KW-0472">Membrane</keyword>
<sequence length="120" mass="14215">MPYVKICYNIIIIKRMENQLKNVKLLFILIAVIWFIFGIYTCLESGNILFTAIMFINSGLFFWLGNRVCRREKVAYYGALIVLAINIILTITDQFGVYDFIILVLNIYLFWLLVKIKHYF</sequence>
<evidence type="ECO:0000256" key="1">
    <source>
        <dbReference type="SAM" id="Phobius"/>
    </source>
</evidence>